<dbReference type="InterPro" id="IPR011990">
    <property type="entry name" value="TPR-like_helical_dom_sf"/>
</dbReference>
<dbReference type="STRING" id="1499967.U27_02859"/>
<evidence type="ECO:0000313" key="3">
    <source>
        <dbReference type="EMBL" id="GAK55898.1"/>
    </source>
</evidence>
<dbReference type="eggNOG" id="COG4249">
    <property type="taxonomic scope" value="Bacteria"/>
</dbReference>
<dbReference type="GO" id="GO:0004197">
    <property type="term" value="F:cysteine-type endopeptidase activity"/>
    <property type="evidence" value="ECO:0007669"/>
    <property type="project" value="InterPro"/>
</dbReference>
<feature type="signal peptide" evidence="1">
    <location>
        <begin position="1"/>
        <end position="26"/>
    </location>
</feature>
<dbReference type="GO" id="GO:0005737">
    <property type="term" value="C:cytoplasm"/>
    <property type="evidence" value="ECO:0007669"/>
    <property type="project" value="TreeGrafter"/>
</dbReference>
<evidence type="ECO:0000259" key="2">
    <source>
        <dbReference type="Pfam" id="PF00656"/>
    </source>
</evidence>
<dbReference type="SUPFAM" id="SSF52129">
    <property type="entry name" value="Caspase-like"/>
    <property type="match status" value="1"/>
</dbReference>
<dbReference type="InterPro" id="IPR011600">
    <property type="entry name" value="Pept_C14_caspase"/>
</dbReference>
<dbReference type="InterPro" id="IPR050452">
    <property type="entry name" value="Metacaspase"/>
</dbReference>
<name>A0A081BU93_VECG1</name>
<evidence type="ECO:0000313" key="4">
    <source>
        <dbReference type="Proteomes" id="UP000030661"/>
    </source>
</evidence>
<dbReference type="PANTHER" id="PTHR48104:SF30">
    <property type="entry name" value="METACASPASE-1"/>
    <property type="match status" value="1"/>
</dbReference>
<feature type="chain" id="PRO_5001755305" evidence="1">
    <location>
        <begin position="27"/>
        <end position="699"/>
    </location>
</feature>
<dbReference type="Gene3D" id="3.40.50.1460">
    <property type="match status" value="1"/>
</dbReference>
<dbReference type="InterPro" id="IPR029030">
    <property type="entry name" value="Caspase-like_dom_sf"/>
</dbReference>
<gene>
    <name evidence="3" type="ORF">U27_02859</name>
</gene>
<dbReference type="PANTHER" id="PTHR48104">
    <property type="entry name" value="METACASPASE-4"/>
    <property type="match status" value="1"/>
</dbReference>
<keyword evidence="4" id="KW-1185">Reference proteome</keyword>
<dbReference type="InterPro" id="IPR019734">
    <property type="entry name" value="TPR_rpt"/>
</dbReference>
<dbReference type="SUPFAM" id="SSF48452">
    <property type="entry name" value="TPR-like"/>
    <property type="match status" value="1"/>
</dbReference>
<dbReference type="AlphaFoldDB" id="A0A081BU93"/>
<evidence type="ECO:0000256" key="1">
    <source>
        <dbReference type="SAM" id="SignalP"/>
    </source>
</evidence>
<protein>
    <submittedName>
        <fullName evidence="3">Polysaccharide deacetylase</fullName>
    </submittedName>
</protein>
<sequence length="699" mass="77702">MWRQRVKIVCTLLVYMLVHPFCSAFAESWYDYYEQAQHAFQNKEWKTAITLYQRAIAADPEPDSRKKYGGRTVAYYPYFELGLAYLATGNFEAAYQSCQQAKERGVAPQDLVEGKCLKIIANVFEKLQRPLPPSPSLPQQQQAPHIQILSEVPPLTDQIAVIIEGMASSELGIKEIQLSVENLGVTGTTTFVMPGRKEESFNIHVPLEPGRSVITLSAFDGQSNATAQKFVVVRQTTAVAGAPATVQPIQPTPTPIPAHIPQDTRPIITLLSDVPATTNEVKLLIKGIVIDDQGVKDIQVTVHQPGKKGLAIELPAQKIQDTFQTEISLEPGQNEILIEAMDTSGQTTTLTLMVLRTSTFAPDAPLAQQPSEVPAISQQRPGDVYAVIIGIGDYQDDRIPDLQFTVNDAQGLYNVLIDPEFGGVPKDHIKLLLNEEATDRAIKGAIGGWLSRQAKKEDTVIIYYSGHGAPEMRDTYWVTYNANIDDLYTTALNNNEITEMLARIESERVITFLDSCYSAATVKRKDRTRSIQTEIPWENFAGKGRVTISASDGKQLSLELNEYGHGVFTYYLLEGLKGKADKNQDAIVDVDEIWNYVKFQVTDTARKAGNPQTPVLQGSITAGIPLTFNMTLLREQQHQYQATKKQEQLKQFLMTGAITLVQYNCAYKILKTGESNIWVEGLLSGQLDPEVFRESFECH</sequence>
<reference evidence="3" key="1">
    <citation type="journal article" date="2015" name="PeerJ">
        <title>First genomic representation of candidate bacterial phylum KSB3 points to enhanced environmental sensing as a trigger of wastewater bulking.</title>
        <authorList>
            <person name="Sekiguchi Y."/>
            <person name="Ohashi A."/>
            <person name="Parks D.H."/>
            <person name="Yamauchi T."/>
            <person name="Tyson G.W."/>
            <person name="Hugenholtz P."/>
        </authorList>
    </citation>
    <scope>NUCLEOTIDE SEQUENCE [LARGE SCALE GENOMIC DNA]</scope>
</reference>
<dbReference type="InterPro" id="IPR013783">
    <property type="entry name" value="Ig-like_fold"/>
</dbReference>
<dbReference type="Gene3D" id="1.25.40.10">
    <property type="entry name" value="Tetratricopeptide repeat domain"/>
    <property type="match status" value="1"/>
</dbReference>
<accession>A0A081BU93</accession>
<dbReference type="Pfam" id="PF00656">
    <property type="entry name" value="Peptidase_C14"/>
    <property type="match status" value="1"/>
</dbReference>
<organism evidence="3">
    <name type="scientific">Vecturithrix granuli</name>
    <dbReference type="NCBI Taxonomy" id="1499967"/>
    <lineage>
        <taxon>Bacteria</taxon>
        <taxon>Candidatus Moduliflexota</taxon>
        <taxon>Candidatus Vecturitrichia</taxon>
        <taxon>Candidatus Vecturitrichales</taxon>
        <taxon>Candidatus Vecturitrichaceae</taxon>
        <taxon>Candidatus Vecturithrix</taxon>
    </lineage>
</organism>
<proteinExistence type="predicted"/>
<dbReference type="EMBL" id="DF820464">
    <property type="protein sequence ID" value="GAK55898.1"/>
    <property type="molecule type" value="Genomic_DNA"/>
</dbReference>
<dbReference type="GO" id="GO:0006508">
    <property type="term" value="P:proteolysis"/>
    <property type="evidence" value="ECO:0007669"/>
    <property type="project" value="InterPro"/>
</dbReference>
<dbReference type="SMART" id="SM00028">
    <property type="entry name" value="TPR"/>
    <property type="match status" value="2"/>
</dbReference>
<dbReference type="HOGENOM" id="CLU_390657_0_0_0"/>
<keyword evidence="1" id="KW-0732">Signal</keyword>
<dbReference type="Gene3D" id="2.60.40.10">
    <property type="entry name" value="Immunoglobulins"/>
    <property type="match status" value="1"/>
</dbReference>
<feature type="domain" description="Peptidase C14 caspase" evidence="2">
    <location>
        <begin position="385"/>
        <end position="618"/>
    </location>
</feature>
<dbReference type="Proteomes" id="UP000030661">
    <property type="component" value="Unassembled WGS sequence"/>
</dbReference>